<comment type="subunit">
    <text evidence="6">Homodimer.</text>
</comment>
<feature type="active site" description="Proton donor" evidence="5">
    <location>
        <position position="131"/>
    </location>
</feature>
<dbReference type="NCBIfam" id="TIGR01221">
    <property type="entry name" value="rmlC"/>
    <property type="match status" value="1"/>
</dbReference>
<dbReference type="KEGG" id="mpc:Mar181_0480"/>
<dbReference type="EC" id="5.1.3.13" evidence="3 6"/>
<evidence type="ECO:0000256" key="5">
    <source>
        <dbReference type="PIRSR" id="PIRSR600888-1"/>
    </source>
</evidence>
<dbReference type="STRING" id="491952.Mar181_0480"/>
<accession>F6CZ87</accession>
<dbReference type="Proteomes" id="UP000009230">
    <property type="component" value="Chromosome"/>
</dbReference>
<name>F6CZ87_MARPP</name>
<dbReference type="CDD" id="cd00438">
    <property type="entry name" value="cupin_RmlC"/>
    <property type="match status" value="1"/>
</dbReference>
<evidence type="ECO:0000256" key="6">
    <source>
        <dbReference type="RuleBase" id="RU364069"/>
    </source>
</evidence>
<keyword evidence="8" id="KW-1185">Reference proteome</keyword>
<dbReference type="PANTHER" id="PTHR21047">
    <property type="entry name" value="DTDP-6-DEOXY-D-GLUCOSE-3,5 EPIMERASE"/>
    <property type="match status" value="1"/>
</dbReference>
<dbReference type="InterPro" id="IPR014710">
    <property type="entry name" value="RmlC-like_jellyroll"/>
</dbReference>
<comment type="function">
    <text evidence="2 6">Catalyzes the epimerization of the C3' and C5'positions of dTDP-6-deoxy-D-xylo-4-hexulose, forming dTDP-6-deoxy-L-lyxo-4-hexulose.</text>
</comment>
<keyword evidence="6 7" id="KW-0413">Isomerase</keyword>
<dbReference type="Gene3D" id="2.60.120.10">
    <property type="entry name" value="Jelly Rolls"/>
    <property type="match status" value="1"/>
</dbReference>
<dbReference type="Pfam" id="PF00908">
    <property type="entry name" value="dTDP_sugar_isom"/>
    <property type="match status" value="1"/>
</dbReference>
<dbReference type="UniPathway" id="UPA00124"/>
<feature type="active site" description="Proton acceptor" evidence="5">
    <location>
        <position position="61"/>
    </location>
</feature>
<dbReference type="HOGENOM" id="CLU_090940_1_1_6"/>
<dbReference type="RefSeq" id="WP_013795020.1">
    <property type="nucleotide sequence ID" value="NC_015559.1"/>
</dbReference>
<protein>
    <recommendedName>
        <fullName evidence="4 6">dTDP-4-dehydrorhamnose 3,5-epimerase</fullName>
        <ecNumber evidence="3 6">5.1.3.13</ecNumber>
    </recommendedName>
    <alternativeName>
        <fullName evidence="6">Thymidine diphospho-4-keto-rhamnose 3,5-epimerase</fullName>
    </alternativeName>
</protein>
<proteinExistence type="inferred from homology"/>
<dbReference type="AlphaFoldDB" id="F6CZ87"/>
<dbReference type="PANTHER" id="PTHR21047:SF2">
    <property type="entry name" value="THYMIDINE DIPHOSPHO-4-KETO-RHAMNOSE 3,5-EPIMERASE"/>
    <property type="match status" value="1"/>
</dbReference>
<sequence length="178" mass="20390">MNIIETELEGVFEIKNKKFEDQRGVFIKTFHEGVFKEYGLEADFKESFFSISKKDVLRGMHFQMPPHDHEKLVYVTCGEILDVAVDIREDSLTYGQYFSTILSQENAKSLYIGKGYAHGFLTLSENATVVYLTSTVHSPENDTGIHWDSFGFDWHVKKPIVSERDASFQKISYAKIGS</sequence>
<comment type="similarity">
    <text evidence="6">Belongs to the dTDP-4-dehydrorhamnose 3,5-epimerase family.</text>
</comment>
<gene>
    <name evidence="7" type="ordered locus">Mar181_0480</name>
</gene>
<dbReference type="EMBL" id="CP002771">
    <property type="protein sequence ID" value="AEF53543.1"/>
    <property type="molecule type" value="Genomic_DNA"/>
</dbReference>
<comment type="catalytic activity">
    <reaction evidence="1 6">
        <text>dTDP-4-dehydro-6-deoxy-alpha-D-glucose = dTDP-4-dehydro-beta-L-rhamnose</text>
        <dbReference type="Rhea" id="RHEA:16969"/>
        <dbReference type="ChEBI" id="CHEBI:57649"/>
        <dbReference type="ChEBI" id="CHEBI:62830"/>
        <dbReference type="EC" id="5.1.3.13"/>
    </reaction>
</comment>
<evidence type="ECO:0000313" key="8">
    <source>
        <dbReference type="Proteomes" id="UP000009230"/>
    </source>
</evidence>
<dbReference type="InterPro" id="IPR000888">
    <property type="entry name" value="RmlC-like"/>
</dbReference>
<dbReference type="InterPro" id="IPR011051">
    <property type="entry name" value="RmlC_Cupin_sf"/>
</dbReference>
<dbReference type="GO" id="GO:0005829">
    <property type="term" value="C:cytosol"/>
    <property type="evidence" value="ECO:0007669"/>
    <property type="project" value="TreeGrafter"/>
</dbReference>
<organism evidence="7 8">
    <name type="scientific">Marinomonas posidonica (strain CECT 7376 / NCIMB 14433 / IVIA-Po-181)</name>
    <dbReference type="NCBI Taxonomy" id="491952"/>
    <lineage>
        <taxon>Bacteria</taxon>
        <taxon>Pseudomonadati</taxon>
        <taxon>Pseudomonadota</taxon>
        <taxon>Gammaproteobacteria</taxon>
        <taxon>Oceanospirillales</taxon>
        <taxon>Oceanospirillaceae</taxon>
        <taxon>Marinomonas</taxon>
    </lineage>
</organism>
<evidence type="ECO:0000256" key="3">
    <source>
        <dbReference type="ARBA" id="ARBA00012098"/>
    </source>
</evidence>
<comment type="pathway">
    <text evidence="6">Carbohydrate biosynthesis; dTDP-L-rhamnose biosynthesis.</text>
</comment>
<dbReference type="eggNOG" id="COG1898">
    <property type="taxonomic scope" value="Bacteria"/>
</dbReference>
<dbReference type="GO" id="GO:0008830">
    <property type="term" value="F:dTDP-4-dehydrorhamnose 3,5-epimerase activity"/>
    <property type="evidence" value="ECO:0007669"/>
    <property type="project" value="UniProtKB-UniRule"/>
</dbReference>
<dbReference type="GO" id="GO:0000271">
    <property type="term" value="P:polysaccharide biosynthetic process"/>
    <property type="evidence" value="ECO:0007669"/>
    <property type="project" value="TreeGrafter"/>
</dbReference>
<dbReference type="OrthoDB" id="9800680at2"/>
<dbReference type="GO" id="GO:0019305">
    <property type="term" value="P:dTDP-rhamnose biosynthetic process"/>
    <property type="evidence" value="ECO:0007669"/>
    <property type="project" value="UniProtKB-UniRule"/>
</dbReference>
<evidence type="ECO:0000256" key="1">
    <source>
        <dbReference type="ARBA" id="ARBA00001298"/>
    </source>
</evidence>
<evidence type="ECO:0000256" key="4">
    <source>
        <dbReference type="ARBA" id="ARBA00019595"/>
    </source>
</evidence>
<evidence type="ECO:0000256" key="2">
    <source>
        <dbReference type="ARBA" id="ARBA00001997"/>
    </source>
</evidence>
<reference evidence="7 8" key="1">
    <citation type="journal article" date="2012" name="Stand. Genomic Sci.">
        <title>Complete genome sequence of Marinomonas posidonica type strain (IVIA-Po-181(T)).</title>
        <authorList>
            <person name="Lucas-Elio P."/>
            <person name="Goodwin L."/>
            <person name="Woyke T."/>
            <person name="Pitluck S."/>
            <person name="Nolan M."/>
            <person name="Kyrpides N.C."/>
            <person name="Detter J.C."/>
            <person name="Copeland A."/>
            <person name="Lu M."/>
            <person name="Bruce D."/>
            <person name="Detter C."/>
            <person name="Tapia R."/>
            <person name="Han S."/>
            <person name="Land M.L."/>
            <person name="Ivanova N."/>
            <person name="Mikhailova N."/>
            <person name="Johnston A.W."/>
            <person name="Sanchez-Amat A."/>
        </authorList>
    </citation>
    <scope>NUCLEOTIDE SEQUENCE [LARGE SCALE GENOMIC DNA]</scope>
    <source>
        <strain evidence="8">CECT 7376 / NCIMB 14433 / IVIA-Po-181</strain>
    </source>
</reference>
<dbReference type="SUPFAM" id="SSF51182">
    <property type="entry name" value="RmlC-like cupins"/>
    <property type="match status" value="1"/>
</dbReference>
<evidence type="ECO:0000313" key="7">
    <source>
        <dbReference type="EMBL" id="AEF53543.1"/>
    </source>
</evidence>